<dbReference type="InterPro" id="IPR003439">
    <property type="entry name" value="ABC_transporter-like_ATP-bd"/>
</dbReference>
<evidence type="ECO:0000256" key="1">
    <source>
        <dbReference type="ARBA" id="ARBA00004128"/>
    </source>
</evidence>
<protein>
    <recommendedName>
        <fullName evidence="15">P-loop containing nucleoside triphosphate hydrolase protein</fullName>
    </recommendedName>
</protein>
<evidence type="ECO:0000259" key="12">
    <source>
        <dbReference type="PROSITE" id="PS50929"/>
    </source>
</evidence>
<feature type="domain" description="ABC transporter" evidence="11">
    <location>
        <begin position="641"/>
        <end position="869"/>
    </location>
</feature>
<feature type="transmembrane region" description="Helical" evidence="10">
    <location>
        <begin position="125"/>
        <end position="144"/>
    </location>
</feature>
<dbReference type="Proteomes" id="UP000703661">
    <property type="component" value="Unassembled WGS sequence"/>
</dbReference>
<proteinExistence type="predicted"/>
<evidence type="ECO:0000256" key="10">
    <source>
        <dbReference type="SAM" id="Phobius"/>
    </source>
</evidence>
<feature type="transmembrane region" description="Helical" evidence="10">
    <location>
        <begin position="413"/>
        <end position="432"/>
    </location>
</feature>
<feature type="domain" description="ABC transmembrane type-1" evidence="12">
    <location>
        <begin position="960"/>
        <end position="1239"/>
    </location>
</feature>
<keyword evidence="6" id="KW-0067">ATP-binding</keyword>
<dbReference type="FunFam" id="1.20.1560.10:FF:000006">
    <property type="entry name" value="ATP-binding cassette, sub-family C (CFTR/MRP), member 9"/>
    <property type="match status" value="1"/>
</dbReference>
<dbReference type="PANTHER" id="PTHR24223:SF443">
    <property type="entry name" value="MULTIDRUG-RESISTANCE LIKE PROTEIN 1, ISOFORM I"/>
    <property type="match status" value="1"/>
</dbReference>
<dbReference type="CDD" id="cd18579">
    <property type="entry name" value="ABC_6TM_ABCC_D1"/>
    <property type="match status" value="1"/>
</dbReference>
<feature type="region of interest" description="Disordered" evidence="9">
    <location>
        <begin position="620"/>
        <end position="655"/>
    </location>
</feature>
<dbReference type="SUPFAM" id="SSF52540">
    <property type="entry name" value="P-loop containing nucleoside triphosphate hydrolases"/>
    <property type="match status" value="3"/>
</dbReference>
<evidence type="ECO:0000259" key="11">
    <source>
        <dbReference type="PROSITE" id="PS50893"/>
    </source>
</evidence>
<accession>A0A9P6MT32</accession>
<feature type="transmembrane region" description="Helical" evidence="10">
    <location>
        <begin position="1000"/>
        <end position="1025"/>
    </location>
</feature>
<dbReference type="Pfam" id="PF00005">
    <property type="entry name" value="ABC_tran"/>
    <property type="match status" value="2"/>
</dbReference>
<evidence type="ECO:0000256" key="7">
    <source>
        <dbReference type="ARBA" id="ARBA00022989"/>
    </source>
</evidence>
<keyword evidence="4" id="KW-0677">Repeat</keyword>
<dbReference type="InterPro" id="IPR050173">
    <property type="entry name" value="ABC_transporter_C-like"/>
</dbReference>
<feature type="transmembrane region" description="Helical" evidence="10">
    <location>
        <begin position="156"/>
        <end position="173"/>
    </location>
</feature>
<dbReference type="CDD" id="cd18603">
    <property type="entry name" value="ABC_6TM_MRP1_2_3_6_D2_like"/>
    <property type="match status" value="1"/>
</dbReference>
<keyword evidence="2" id="KW-0813">Transport</keyword>
<organism evidence="13 14">
    <name type="scientific">Entomortierella chlamydospora</name>
    <dbReference type="NCBI Taxonomy" id="101097"/>
    <lineage>
        <taxon>Eukaryota</taxon>
        <taxon>Fungi</taxon>
        <taxon>Fungi incertae sedis</taxon>
        <taxon>Mucoromycota</taxon>
        <taxon>Mortierellomycotina</taxon>
        <taxon>Mortierellomycetes</taxon>
        <taxon>Mortierellales</taxon>
        <taxon>Mortierellaceae</taxon>
        <taxon>Entomortierella</taxon>
    </lineage>
</organism>
<dbReference type="CDD" id="cd03244">
    <property type="entry name" value="ABCC_MRP_domain2"/>
    <property type="match status" value="1"/>
</dbReference>
<keyword evidence="8 10" id="KW-0472">Membrane</keyword>
<dbReference type="FunFam" id="1.20.1560.10:FF:000063">
    <property type="entry name" value="Multidrug resistance protein ABC transporter"/>
    <property type="match status" value="1"/>
</dbReference>
<feature type="compositionally biased region" description="Basic and acidic residues" evidence="9">
    <location>
        <begin position="905"/>
        <end position="917"/>
    </location>
</feature>
<keyword evidence="7 10" id="KW-1133">Transmembrane helix</keyword>
<feature type="transmembrane region" description="Helical" evidence="10">
    <location>
        <begin position="1097"/>
        <end position="1117"/>
    </location>
</feature>
<keyword evidence="14" id="KW-1185">Reference proteome</keyword>
<keyword evidence="3 10" id="KW-0812">Transmembrane</keyword>
<feature type="transmembrane region" description="Helical" evidence="10">
    <location>
        <begin position="311"/>
        <end position="344"/>
    </location>
</feature>
<dbReference type="CDD" id="cd03250">
    <property type="entry name" value="ABCC_MRP_domain1"/>
    <property type="match status" value="1"/>
</dbReference>
<dbReference type="Pfam" id="PF00664">
    <property type="entry name" value="ABC_membrane"/>
    <property type="match status" value="2"/>
</dbReference>
<evidence type="ECO:0000256" key="3">
    <source>
        <dbReference type="ARBA" id="ARBA00022692"/>
    </source>
</evidence>
<dbReference type="GO" id="GO:0140359">
    <property type="term" value="F:ABC-type transporter activity"/>
    <property type="evidence" value="ECO:0007669"/>
    <property type="project" value="InterPro"/>
</dbReference>
<feature type="domain" description="ABC transporter" evidence="11">
    <location>
        <begin position="1277"/>
        <end position="1546"/>
    </location>
</feature>
<dbReference type="PROSITE" id="PS50893">
    <property type="entry name" value="ABC_TRANSPORTER_2"/>
    <property type="match status" value="2"/>
</dbReference>
<feature type="transmembrane region" description="Helical" evidence="10">
    <location>
        <begin position="960"/>
        <end position="980"/>
    </location>
</feature>
<dbReference type="EMBL" id="JAAAID010000956">
    <property type="protein sequence ID" value="KAG0012631.1"/>
    <property type="molecule type" value="Genomic_DNA"/>
</dbReference>
<feature type="region of interest" description="Disordered" evidence="9">
    <location>
        <begin position="878"/>
        <end position="917"/>
    </location>
</feature>
<dbReference type="GO" id="GO:0016020">
    <property type="term" value="C:membrane"/>
    <property type="evidence" value="ECO:0007669"/>
    <property type="project" value="UniProtKB-SubCell"/>
</dbReference>
<evidence type="ECO:0000256" key="8">
    <source>
        <dbReference type="ARBA" id="ARBA00023136"/>
    </source>
</evidence>
<sequence length="1556" mass="172951">MYATCARLAIVHPEIFRFLLHLHEARPSLPAILAIVAFVSRAYLLICRGSRHGLGKTWVIYGSSQLLALAAMASLIAHAVLLSKLSSGYSTASMMGAALQIVAWFLVITLNHFESEYEIRASPFIFCYSFVSMVASAILVRTMHDTMQSSQDYFKAFVLFLAFNCAHLVVESWPRGQTSVQKKSDASKYDKANFFSRITFNFMQSVVSLGYKRPLLQADIASLMPKHMHAEFSYQRLSSKWNVNKEKHARKGTQPSLLMTILLSFNSQWIPIMIIRVLTSVMTYVSPQLLNSLLGFIQSYASSNEADHEPVSLGIILAFGLFFSSILVTFLNAQLTAATVYLGIEVRTALMSMIYRKALRLSNDAKQKSTAGEITNHMSVDAERWAMSLASIPTAVSVPIEVAIAVWMLYELIGWSIFIGLATVVIMLPVHAKLSTYFTTFRVAKMKAMDGRLRLVNEVLGGMKIVRLYNWEDSFKEKIGVVRRNEVKILRQFGTIFAFVGLVFMSTPLVITLVSLAVFATRGGPNFGPGDVNPQTIFVSISLFGLLSRPISAMTSTMSQVTSITVATARIQKFLLAEELDETIIEREAENGQEDGRAVVEIKDGVFAWCPEHAPIETEKQKRIREKEEAKKQKEAKAKALKTGKPAPTKKEEAKVDYSPTLTNVNLSVAKGSLTAIVGRVGQGKSSLLGALIGEMYKHQGTVRICGRVAYAAQQAWIVNATLKDNITFGLEFDQEKYDSIVAASGLLPDIDMLPAGDMTEIGERGITLSGGQKQRVSLARAAYQDADVYLLDDPLSAVDAHVDQHLWQNLIGPRGLLKDKTRLLVTHGIHHLEQVDQIVVLKDGEISEQGRYDDLMDAGNGFYQLIDEYSINSRKNRKKKSENSDAIEGEEKEEEEKSDASSQKGDEKVTEKATEKVTVASKKDDKAAELIAAEKMVMGRVSWGIYGIYLRAASYRNSFTGVILFIIMQACQVGTNLWLEHWTGIPDANRRSPAVFLGVYAAIVAVYMFLNFAVTYVFMVWIGVRATTRLHDDLLSSILRLPMSFYDTTPLGRIVNRFSTDIFATDNTLPWGFMSTFMYGVSVLATIIVLAATTPIFLVMIPPLGVAFFFVQVYYLRSSRALKRIDSTSRSPVYQHFTETLVGVSTIRAMGVDGRFINENEKKSSVSANAFFTYQMVACWLQVRLETLGATIILTASLFSVLDRKSLNPGMVGLALSYALTITKDITFLVRTYCELQNQLVSVERIDEYLRKNPEAPATLPSDNELPENWPQEGRIEFKNYSTRYRQGLDLVVKNISFTVQPAEKVGICGRTGAGKSSLTLALFRIIEAANSHLAKASHNGADQDTVGPKVTETAELEKVEIEEEGGSIWIDGVDISTVGLSRLREHLAIIPQDPTLFAGTIRENLDPFDELQDADLWEALERAHLKEHIVSLSGGLSFMIAQGGDNFSVGQRSLICLARALLRKSKILVLDEATAAVDVETDELIQRTIRQEFKDRTILTIAHRIKTIMDSDKILVLEKGRVEEFESPQTLVQRPDSLFFKLAQQAGEIKESDN</sequence>
<comment type="caution">
    <text evidence="13">The sequence shown here is derived from an EMBL/GenBank/DDBJ whole genome shotgun (WGS) entry which is preliminary data.</text>
</comment>
<dbReference type="GO" id="GO:0016887">
    <property type="term" value="F:ATP hydrolysis activity"/>
    <property type="evidence" value="ECO:0007669"/>
    <property type="project" value="InterPro"/>
</dbReference>
<feature type="transmembrane region" description="Helical" evidence="10">
    <location>
        <begin position="385"/>
        <end position="407"/>
    </location>
</feature>
<dbReference type="SUPFAM" id="SSF90123">
    <property type="entry name" value="ABC transporter transmembrane region"/>
    <property type="match status" value="2"/>
</dbReference>
<evidence type="ECO:0008006" key="15">
    <source>
        <dbReference type="Google" id="ProtNLM"/>
    </source>
</evidence>
<feature type="domain" description="ABC transmembrane type-1" evidence="12">
    <location>
        <begin position="272"/>
        <end position="563"/>
    </location>
</feature>
<feature type="transmembrane region" description="Helical" evidence="10">
    <location>
        <begin position="58"/>
        <end position="81"/>
    </location>
</feature>
<feature type="transmembrane region" description="Helical" evidence="10">
    <location>
        <begin position="532"/>
        <end position="548"/>
    </location>
</feature>
<evidence type="ECO:0000256" key="6">
    <source>
        <dbReference type="ARBA" id="ARBA00022840"/>
    </source>
</evidence>
<evidence type="ECO:0000256" key="9">
    <source>
        <dbReference type="SAM" id="MobiDB-lite"/>
    </source>
</evidence>
<evidence type="ECO:0000256" key="5">
    <source>
        <dbReference type="ARBA" id="ARBA00022741"/>
    </source>
</evidence>
<dbReference type="PANTHER" id="PTHR24223">
    <property type="entry name" value="ATP-BINDING CASSETTE SUB-FAMILY C"/>
    <property type="match status" value="1"/>
</dbReference>
<reference evidence="13" key="1">
    <citation type="journal article" date="2020" name="Fungal Divers.">
        <title>Resolving the Mortierellaceae phylogeny through synthesis of multi-gene phylogenetics and phylogenomics.</title>
        <authorList>
            <person name="Vandepol N."/>
            <person name="Liber J."/>
            <person name="Desiro A."/>
            <person name="Na H."/>
            <person name="Kennedy M."/>
            <person name="Barry K."/>
            <person name="Grigoriev I.V."/>
            <person name="Miller A.N."/>
            <person name="O'Donnell K."/>
            <person name="Stajich J.E."/>
            <person name="Bonito G."/>
        </authorList>
    </citation>
    <scope>NUCLEOTIDE SEQUENCE</scope>
    <source>
        <strain evidence="13">NRRL 2769</strain>
    </source>
</reference>
<feature type="transmembrane region" description="Helical" evidence="10">
    <location>
        <begin position="257"/>
        <end position="278"/>
    </location>
</feature>
<gene>
    <name evidence="13" type="ORF">BGZ80_011617</name>
</gene>
<comment type="subcellular location">
    <subcellularLocation>
        <location evidence="1">Vacuole membrane</location>
        <topology evidence="1">Multi-pass membrane protein</topology>
    </subcellularLocation>
</comment>
<dbReference type="PROSITE" id="PS00211">
    <property type="entry name" value="ABC_TRANSPORTER_1"/>
    <property type="match status" value="2"/>
</dbReference>
<dbReference type="InterPro" id="IPR011527">
    <property type="entry name" value="ABC1_TM_dom"/>
</dbReference>
<feature type="transmembrane region" description="Helical" evidence="10">
    <location>
        <begin position="28"/>
        <end position="46"/>
    </location>
</feature>
<dbReference type="Gene3D" id="3.40.50.300">
    <property type="entry name" value="P-loop containing nucleotide triphosphate hydrolases"/>
    <property type="match status" value="2"/>
</dbReference>
<feature type="transmembrane region" description="Helical" evidence="10">
    <location>
        <begin position="93"/>
        <end position="113"/>
    </location>
</feature>
<dbReference type="InterPro" id="IPR027417">
    <property type="entry name" value="P-loop_NTPase"/>
</dbReference>
<name>A0A9P6MT32_9FUNG</name>
<dbReference type="SMART" id="SM00382">
    <property type="entry name" value="AAA"/>
    <property type="match status" value="2"/>
</dbReference>
<feature type="compositionally biased region" description="Acidic residues" evidence="9">
    <location>
        <begin position="886"/>
        <end position="898"/>
    </location>
</feature>
<keyword evidence="5" id="KW-0547">Nucleotide-binding</keyword>
<dbReference type="InterPro" id="IPR017871">
    <property type="entry name" value="ABC_transporter-like_CS"/>
</dbReference>
<dbReference type="GO" id="GO:0005524">
    <property type="term" value="F:ATP binding"/>
    <property type="evidence" value="ECO:0007669"/>
    <property type="project" value="UniProtKB-KW"/>
</dbReference>
<dbReference type="InterPro" id="IPR044746">
    <property type="entry name" value="ABCC_6TM_D1"/>
</dbReference>
<dbReference type="FunFam" id="3.40.50.300:FF:000163">
    <property type="entry name" value="Multidrug resistance-associated protein member 4"/>
    <property type="match status" value="1"/>
</dbReference>
<dbReference type="PROSITE" id="PS50929">
    <property type="entry name" value="ABC_TM1F"/>
    <property type="match status" value="2"/>
</dbReference>
<dbReference type="InterPro" id="IPR036640">
    <property type="entry name" value="ABC1_TM_sf"/>
</dbReference>
<feature type="transmembrane region" description="Helical" evidence="10">
    <location>
        <begin position="493"/>
        <end position="520"/>
    </location>
</feature>
<dbReference type="InterPro" id="IPR003593">
    <property type="entry name" value="AAA+_ATPase"/>
</dbReference>
<feature type="compositionally biased region" description="Basic and acidic residues" evidence="9">
    <location>
        <begin position="620"/>
        <end position="638"/>
    </location>
</feature>
<evidence type="ECO:0000256" key="4">
    <source>
        <dbReference type="ARBA" id="ARBA00022737"/>
    </source>
</evidence>
<feature type="transmembrane region" description="Helical" evidence="10">
    <location>
        <begin position="1072"/>
        <end position="1091"/>
    </location>
</feature>
<evidence type="ECO:0000256" key="2">
    <source>
        <dbReference type="ARBA" id="ARBA00022448"/>
    </source>
</evidence>
<evidence type="ECO:0000313" key="14">
    <source>
        <dbReference type="Proteomes" id="UP000703661"/>
    </source>
</evidence>
<evidence type="ECO:0000313" key="13">
    <source>
        <dbReference type="EMBL" id="KAG0012631.1"/>
    </source>
</evidence>
<dbReference type="FunFam" id="3.40.50.300:FF:000997">
    <property type="entry name" value="Multidrug resistance-associated protein 1"/>
    <property type="match status" value="1"/>
</dbReference>
<dbReference type="Gene3D" id="1.20.1560.10">
    <property type="entry name" value="ABC transporter type 1, transmembrane domain"/>
    <property type="match status" value="2"/>
</dbReference>